<evidence type="ECO:0000256" key="6">
    <source>
        <dbReference type="RuleBase" id="RU000716"/>
    </source>
</evidence>
<evidence type="ECO:0000259" key="10">
    <source>
        <dbReference type="Pfam" id="PF13490"/>
    </source>
</evidence>
<dbReference type="InterPro" id="IPR014284">
    <property type="entry name" value="RNA_pol_sigma-70_dom"/>
</dbReference>
<comment type="similarity">
    <text evidence="1 6">Belongs to the sigma-70 factor family. ECF subfamily.</text>
</comment>
<dbReference type="InterPro" id="IPR027383">
    <property type="entry name" value="Znf_put"/>
</dbReference>
<dbReference type="NCBIfam" id="TIGR02937">
    <property type="entry name" value="sigma70-ECF"/>
    <property type="match status" value="1"/>
</dbReference>
<dbReference type="Gene3D" id="1.10.10.10">
    <property type="entry name" value="Winged helix-like DNA-binding domain superfamily/Winged helix DNA-binding domain"/>
    <property type="match status" value="1"/>
</dbReference>
<dbReference type="GO" id="GO:0006950">
    <property type="term" value="P:response to stress"/>
    <property type="evidence" value="ECO:0007669"/>
    <property type="project" value="UniProtKB-ARBA"/>
</dbReference>
<feature type="domain" description="Putative zinc-finger" evidence="10">
    <location>
        <begin position="219"/>
        <end position="249"/>
    </location>
</feature>
<dbReference type="NCBIfam" id="TIGR03988">
    <property type="entry name" value="antisig_RsrA"/>
    <property type="match status" value="1"/>
</dbReference>
<dbReference type="Pfam" id="PF08281">
    <property type="entry name" value="Sigma70_r4_2"/>
    <property type="match status" value="1"/>
</dbReference>
<dbReference type="PANTHER" id="PTHR43133:SF59">
    <property type="entry name" value="ECF RNA POLYMERASE SIGMA FACTOR SIGR"/>
    <property type="match status" value="1"/>
</dbReference>
<dbReference type="InterPro" id="IPR024020">
    <property type="entry name" value="Anit_sigma_mycothiol_RsrA"/>
</dbReference>
<dbReference type="SUPFAM" id="SSF88659">
    <property type="entry name" value="Sigma3 and sigma4 domains of RNA polymerase sigma factors"/>
    <property type="match status" value="1"/>
</dbReference>
<evidence type="ECO:0000313" key="11">
    <source>
        <dbReference type="EMBL" id="QIK73302.1"/>
    </source>
</evidence>
<gene>
    <name evidence="11" type="ORF">G7070_14835</name>
</gene>
<dbReference type="PANTHER" id="PTHR43133">
    <property type="entry name" value="RNA POLYMERASE ECF-TYPE SIGMA FACTO"/>
    <property type="match status" value="1"/>
</dbReference>
<feature type="region of interest" description="Disordered" evidence="7">
    <location>
        <begin position="1"/>
        <end position="22"/>
    </location>
</feature>
<keyword evidence="12" id="KW-1185">Reference proteome</keyword>
<dbReference type="EMBL" id="CP049865">
    <property type="protein sequence ID" value="QIK73302.1"/>
    <property type="molecule type" value="Genomic_DNA"/>
</dbReference>
<dbReference type="InterPro" id="IPR036388">
    <property type="entry name" value="WH-like_DNA-bd_sf"/>
</dbReference>
<evidence type="ECO:0000256" key="7">
    <source>
        <dbReference type="SAM" id="MobiDB-lite"/>
    </source>
</evidence>
<dbReference type="InterPro" id="IPR039425">
    <property type="entry name" value="RNA_pol_sigma-70-like"/>
</dbReference>
<dbReference type="InterPro" id="IPR013324">
    <property type="entry name" value="RNA_pol_sigma_r3/r4-like"/>
</dbReference>
<evidence type="ECO:0000256" key="3">
    <source>
        <dbReference type="ARBA" id="ARBA00023082"/>
    </source>
</evidence>
<protein>
    <recommendedName>
        <fullName evidence="6">RNA polymerase sigma factor</fullName>
    </recommendedName>
</protein>
<dbReference type="SUPFAM" id="SSF88946">
    <property type="entry name" value="Sigma2 domain of RNA polymerase sigma factors"/>
    <property type="match status" value="1"/>
</dbReference>
<dbReference type="Pfam" id="PF04542">
    <property type="entry name" value="Sigma70_r2"/>
    <property type="match status" value="1"/>
</dbReference>
<dbReference type="FunFam" id="1.10.10.10:FF:000068">
    <property type="entry name" value="RNA polymerase sigma factor"/>
    <property type="match status" value="1"/>
</dbReference>
<feature type="domain" description="RNA polymerase sigma factor 70 region 4 type 2" evidence="9">
    <location>
        <begin position="139"/>
        <end position="189"/>
    </location>
</feature>
<keyword evidence="3 6" id="KW-0731">Sigma factor</keyword>
<evidence type="ECO:0000259" key="8">
    <source>
        <dbReference type="Pfam" id="PF04542"/>
    </source>
</evidence>
<name>A0A6G7Y906_9ACTN</name>
<evidence type="ECO:0000256" key="1">
    <source>
        <dbReference type="ARBA" id="ARBA00010641"/>
    </source>
</evidence>
<evidence type="ECO:0000259" key="9">
    <source>
        <dbReference type="Pfam" id="PF08281"/>
    </source>
</evidence>
<dbReference type="Pfam" id="PF13490">
    <property type="entry name" value="zf-HC2"/>
    <property type="match status" value="1"/>
</dbReference>
<evidence type="ECO:0000256" key="4">
    <source>
        <dbReference type="ARBA" id="ARBA00023125"/>
    </source>
</evidence>
<evidence type="ECO:0000313" key="12">
    <source>
        <dbReference type="Proteomes" id="UP000501058"/>
    </source>
</evidence>
<dbReference type="InterPro" id="IPR013325">
    <property type="entry name" value="RNA_pol_sigma_r2"/>
</dbReference>
<dbReference type="Proteomes" id="UP000501058">
    <property type="component" value="Chromosome"/>
</dbReference>
<evidence type="ECO:0000256" key="2">
    <source>
        <dbReference type="ARBA" id="ARBA00023015"/>
    </source>
</evidence>
<feature type="domain" description="RNA polymerase sigma-70 region 2" evidence="8">
    <location>
        <begin position="34"/>
        <end position="98"/>
    </location>
</feature>
<dbReference type="NCBIfam" id="TIGR02947">
    <property type="entry name" value="SigH_actino"/>
    <property type="match status" value="1"/>
</dbReference>
<accession>A0A6G7Y906</accession>
<dbReference type="PROSITE" id="PS01063">
    <property type="entry name" value="SIGMA70_ECF"/>
    <property type="match status" value="1"/>
</dbReference>
<dbReference type="GO" id="GO:0006352">
    <property type="term" value="P:DNA-templated transcription initiation"/>
    <property type="evidence" value="ECO:0007669"/>
    <property type="project" value="InterPro"/>
</dbReference>
<dbReference type="InterPro" id="IPR000838">
    <property type="entry name" value="RNA_pol_sigma70_ECF_CS"/>
</dbReference>
<dbReference type="InterPro" id="IPR007627">
    <property type="entry name" value="RNA_pol_sigma70_r2"/>
</dbReference>
<dbReference type="InterPro" id="IPR013249">
    <property type="entry name" value="RNA_pol_sigma70_r4_t2"/>
</dbReference>
<organism evidence="11 12">
    <name type="scientific">Propioniciclava coleopterorum</name>
    <dbReference type="NCBI Taxonomy" id="2714937"/>
    <lineage>
        <taxon>Bacteria</taxon>
        <taxon>Bacillati</taxon>
        <taxon>Actinomycetota</taxon>
        <taxon>Actinomycetes</taxon>
        <taxon>Propionibacteriales</taxon>
        <taxon>Propionibacteriaceae</taxon>
        <taxon>Propioniciclava</taxon>
    </lineage>
</organism>
<reference evidence="11 12" key="1">
    <citation type="submission" date="2020-03" db="EMBL/GenBank/DDBJ databases">
        <title>Propioniciclava sp. nov., isolated from Hydrophilus acuminatus.</title>
        <authorList>
            <person name="Hyun D.-W."/>
            <person name="Bae J.-W."/>
        </authorList>
    </citation>
    <scope>NUCLEOTIDE SEQUENCE [LARGE SCALE GENOMIC DNA]</scope>
    <source>
        <strain evidence="11 12">HDW11</strain>
    </source>
</reference>
<proteinExistence type="inferred from homology"/>
<evidence type="ECO:0000256" key="5">
    <source>
        <dbReference type="ARBA" id="ARBA00023163"/>
    </source>
</evidence>
<keyword evidence="5 6" id="KW-0804">Transcription</keyword>
<sequence length="296" mass="33502">MNLPTTDAANEPIDVTQETEEERTARFERDALPYLDQLYGAALRMARNPADAEDVVQDTFAKAYQSFHQFKPGTNLKAWLYRILTNTYINAYRKQQRRPKEGFGEDVEDWQLARAEQHTSTGLRSAEMEALDRMPDSVVTDAMAQLAPDFRMAVYLADVEGFSYKEIAEIMGTPIGTVMSRLNRGRTQLRGMLAEHAASMGIGTGDAMPDPRIVDCAYVEERVQQFLDGELSETEADELRFHLDACAHCIDGADLIEAYRRLVRRSCASHAPESLRLRIITQIHAVQVTRIEIREV</sequence>
<keyword evidence="2 6" id="KW-0805">Transcription regulation</keyword>
<dbReference type="Gene3D" id="1.10.1740.10">
    <property type="match status" value="1"/>
</dbReference>
<dbReference type="GO" id="GO:0003677">
    <property type="term" value="F:DNA binding"/>
    <property type="evidence" value="ECO:0007669"/>
    <property type="project" value="UniProtKB-KW"/>
</dbReference>
<dbReference type="CDD" id="cd06171">
    <property type="entry name" value="Sigma70_r4"/>
    <property type="match status" value="1"/>
</dbReference>
<dbReference type="InterPro" id="IPR014293">
    <property type="entry name" value="RNA_pol_sigma70_actinobac"/>
</dbReference>
<dbReference type="GO" id="GO:0016987">
    <property type="term" value="F:sigma factor activity"/>
    <property type="evidence" value="ECO:0007669"/>
    <property type="project" value="UniProtKB-KW"/>
</dbReference>
<dbReference type="KEGG" id="prv:G7070_14835"/>
<keyword evidence="4 6" id="KW-0238">DNA-binding</keyword>
<dbReference type="AlphaFoldDB" id="A0A6G7Y906"/>